<protein>
    <submittedName>
        <fullName evidence="2">Uncharacterized protein</fullName>
    </submittedName>
</protein>
<keyword evidence="1" id="KW-0472">Membrane</keyword>
<sequence>MRQEPGDNMESTAQKSCWSVTFKALAGFAGAMALAYLFGAF</sequence>
<proteinExistence type="predicted"/>
<evidence type="ECO:0000313" key="2">
    <source>
        <dbReference type="EMBL" id="SMF69709.1"/>
    </source>
</evidence>
<keyword evidence="1" id="KW-1133">Transmembrane helix</keyword>
<dbReference type="AlphaFoldDB" id="A0A1X7GH95"/>
<accession>A0A1X7GH95</accession>
<dbReference type="STRING" id="464029.SAMN02982989_3838"/>
<organism evidence="2 3">
    <name type="scientific">Xaviernesmea oryzae</name>
    <dbReference type="NCBI Taxonomy" id="464029"/>
    <lineage>
        <taxon>Bacteria</taxon>
        <taxon>Pseudomonadati</taxon>
        <taxon>Pseudomonadota</taxon>
        <taxon>Alphaproteobacteria</taxon>
        <taxon>Hyphomicrobiales</taxon>
        <taxon>Rhizobiaceae</taxon>
        <taxon>Rhizobium/Agrobacterium group</taxon>
        <taxon>Xaviernesmea</taxon>
    </lineage>
</organism>
<reference evidence="3" key="1">
    <citation type="submission" date="2017-04" db="EMBL/GenBank/DDBJ databases">
        <authorList>
            <person name="Varghese N."/>
            <person name="Submissions S."/>
        </authorList>
    </citation>
    <scope>NUCLEOTIDE SEQUENCE [LARGE SCALE GENOMIC DNA]</scope>
    <source>
        <strain evidence="3">B4P</strain>
    </source>
</reference>
<evidence type="ECO:0000313" key="3">
    <source>
        <dbReference type="Proteomes" id="UP000192903"/>
    </source>
</evidence>
<gene>
    <name evidence="2" type="ORF">SAMN02982989_3838</name>
</gene>
<dbReference type="EMBL" id="FXAF01000011">
    <property type="protein sequence ID" value="SMF69709.1"/>
    <property type="molecule type" value="Genomic_DNA"/>
</dbReference>
<name>A0A1X7GH95_9HYPH</name>
<dbReference type="Proteomes" id="UP000192903">
    <property type="component" value="Unassembled WGS sequence"/>
</dbReference>
<keyword evidence="3" id="KW-1185">Reference proteome</keyword>
<feature type="transmembrane region" description="Helical" evidence="1">
    <location>
        <begin position="20"/>
        <end position="39"/>
    </location>
</feature>
<keyword evidence="1" id="KW-0812">Transmembrane</keyword>
<evidence type="ECO:0000256" key="1">
    <source>
        <dbReference type="SAM" id="Phobius"/>
    </source>
</evidence>